<organism evidence="2 3">
    <name type="scientific">Tetradesmus obliquus</name>
    <name type="common">Green alga</name>
    <name type="synonym">Acutodesmus obliquus</name>
    <dbReference type="NCBI Taxonomy" id="3088"/>
    <lineage>
        <taxon>Eukaryota</taxon>
        <taxon>Viridiplantae</taxon>
        <taxon>Chlorophyta</taxon>
        <taxon>core chlorophytes</taxon>
        <taxon>Chlorophyceae</taxon>
        <taxon>CS clade</taxon>
        <taxon>Sphaeropleales</taxon>
        <taxon>Scenedesmaceae</taxon>
        <taxon>Tetradesmus</taxon>
    </lineage>
</organism>
<feature type="signal peptide" evidence="1">
    <location>
        <begin position="1"/>
        <end position="26"/>
    </location>
</feature>
<keyword evidence="3" id="KW-1185">Reference proteome</keyword>
<dbReference type="EMBL" id="CP126214">
    <property type="protein sequence ID" value="WIA15871.1"/>
    <property type="molecule type" value="Genomic_DNA"/>
</dbReference>
<accession>A0ABY8U794</accession>
<reference evidence="2 3" key="1">
    <citation type="submission" date="2023-05" db="EMBL/GenBank/DDBJ databases">
        <title>A 100% complete, gapless, phased diploid assembly of the Scenedesmus obliquus UTEX 3031 genome.</title>
        <authorList>
            <person name="Biondi T.C."/>
            <person name="Hanschen E.R."/>
            <person name="Kwon T."/>
            <person name="Eng W."/>
            <person name="Kruse C.P.S."/>
            <person name="Koehler S.I."/>
            <person name="Kunde Y."/>
            <person name="Gleasner C.D."/>
            <person name="You Mak K.T."/>
            <person name="Polle J."/>
            <person name="Hovde B.T."/>
            <person name="Starkenburg S.R."/>
        </authorList>
    </citation>
    <scope>NUCLEOTIDE SEQUENCE [LARGE SCALE GENOMIC DNA]</scope>
    <source>
        <strain evidence="2 3">DOE0152z</strain>
    </source>
</reference>
<name>A0ABY8U794_TETOB</name>
<feature type="chain" id="PRO_5045937476" evidence="1">
    <location>
        <begin position="27"/>
        <end position="241"/>
    </location>
</feature>
<proteinExistence type="predicted"/>
<dbReference type="Proteomes" id="UP001244341">
    <property type="component" value="Chromosome 7b"/>
</dbReference>
<keyword evidence="1" id="KW-0732">Signal</keyword>
<protein>
    <submittedName>
        <fullName evidence="2">Uncharacterized protein</fullName>
    </submittedName>
</protein>
<gene>
    <name evidence="2" type="ORF">OEZ85_012623</name>
</gene>
<evidence type="ECO:0000313" key="3">
    <source>
        <dbReference type="Proteomes" id="UP001244341"/>
    </source>
</evidence>
<sequence>MPLPSKLITAWRSGLCLASLLKLLQSQRPDLATALNDRIKGWLTQDCDRSTAECLVLFVLVNMRRDWHVAAKNPGAFLMALLQHRAALISGSGMARKLLETARNFPNVAVYIDSDVLQELGDMEPGLRCFIMDEYMCKQRHDWPEGLKFPSQCLLSCMRSIRYADPAVHKAYASLMSSRPDLARAMNGVILYGLCKCDPAVGLAAVKRLGELPEEWTAAARVNASAFLYQKVQELCGGHGY</sequence>
<evidence type="ECO:0000313" key="2">
    <source>
        <dbReference type="EMBL" id="WIA15871.1"/>
    </source>
</evidence>
<evidence type="ECO:0000256" key="1">
    <source>
        <dbReference type="SAM" id="SignalP"/>
    </source>
</evidence>